<dbReference type="STRING" id="1410606.T478_1116"/>
<evidence type="ECO:0000313" key="14">
    <source>
        <dbReference type="Proteomes" id="UP000030944"/>
    </source>
</evidence>
<dbReference type="Proteomes" id="UP000030944">
    <property type="component" value="Chromosome"/>
</dbReference>
<evidence type="ECO:0000259" key="11">
    <source>
        <dbReference type="PROSITE" id="PS50881"/>
    </source>
</evidence>
<evidence type="ECO:0000256" key="10">
    <source>
        <dbReference type="SAM" id="MobiDB-lite"/>
    </source>
</evidence>
<dbReference type="SUPFAM" id="SSF54768">
    <property type="entry name" value="dsRNA-binding domain-like"/>
    <property type="match status" value="1"/>
</dbReference>
<keyword evidence="2" id="KW-0699">rRNA-binding</keyword>
<dbReference type="NCBIfam" id="NF003125">
    <property type="entry name" value="PRK04044.1"/>
    <property type="match status" value="1"/>
</dbReference>
<dbReference type="EMBL" id="CP007026">
    <property type="protein sequence ID" value="AJA92465.1"/>
    <property type="molecule type" value="Genomic_DNA"/>
</dbReference>
<feature type="domain" description="S5 DRBM" evidence="11">
    <location>
        <begin position="100"/>
        <end position="163"/>
    </location>
</feature>
<dbReference type="KEGG" id="nbv:T478_1116"/>
<dbReference type="GO" id="GO:0022627">
    <property type="term" value="C:cytosolic small ribosomal subunit"/>
    <property type="evidence" value="ECO:0007669"/>
    <property type="project" value="TreeGrafter"/>
</dbReference>
<feature type="compositionally biased region" description="Low complexity" evidence="10">
    <location>
        <begin position="11"/>
        <end position="20"/>
    </location>
</feature>
<reference evidence="12 14" key="1">
    <citation type="journal article" date="2015" name="Proc. Natl. Acad. Sci. U.S.A.">
        <title>Genomic and proteomic characterization of "Candidatus Nitrosopelagicus brevis": An ammonia-oxidizing archaeon from the open ocean.</title>
        <authorList>
            <person name="Santoro A.E."/>
            <person name="Dupont C.L."/>
            <person name="Richter R.A."/>
            <person name="Craig M.T."/>
            <person name="Carini P."/>
            <person name="McIlvin M.R."/>
            <person name="Yang Y."/>
            <person name="Orsi W.D."/>
            <person name="Moran D.M."/>
            <person name="Saito M.A."/>
        </authorList>
    </citation>
    <scope>NUCLEOTIDE SEQUENCE [LARGE SCALE GENOMIC DNA]</scope>
    <source>
        <strain evidence="12">CN25</strain>
        <strain evidence="14">V2</strain>
    </source>
</reference>
<dbReference type="PANTHER" id="PTHR13718">
    <property type="entry name" value="RIBOSOMAL S SUBUNIT"/>
    <property type="match status" value="1"/>
</dbReference>
<dbReference type="InterPro" id="IPR005711">
    <property type="entry name" value="Ribosomal_uS5_euk/arc"/>
</dbReference>
<dbReference type="PANTHER" id="PTHR13718:SF4">
    <property type="entry name" value="40S RIBOSOMAL PROTEIN S2"/>
    <property type="match status" value="1"/>
</dbReference>
<dbReference type="PROSITE" id="PS50881">
    <property type="entry name" value="S5_DSRBD"/>
    <property type="match status" value="1"/>
</dbReference>
<reference evidence="13 15" key="3">
    <citation type="submission" date="2018-04" db="EMBL/GenBank/DDBJ databases">
        <title>Transcriptomics of ammonia oxidizing archaea.</title>
        <authorList>
            <person name="Carini P."/>
        </authorList>
    </citation>
    <scope>NUCLEOTIDE SEQUENCE [LARGE SCALE GENOMIC DNA]</scope>
    <source>
        <strain evidence="13 15">U25</strain>
    </source>
</reference>
<proteinExistence type="inferred from homology"/>
<protein>
    <recommendedName>
        <fullName evidence="6">Small ribosomal subunit protein uS5</fullName>
    </recommendedName>
    <alternativeName>
        <fullName evidence="7">30S ribosomal protein S5</fullName>
    </alternativeName>
</protein>
<evidence type="ECO:0000256" key="6">
    <source>
        <dbReference type="ARBA" id="ARBA00035255"/>
    </source>
</evidence>
<organism evidence="12 14">
    <name type="scientific">Candidatus Nitrosopelagicus brevis</name>
    <dbReference type="NCBI Taxonomy" id="1410606"/>
    <lineage>
        <taxon>Archaea</taxon>
        <taxon>Nitrososphaerota</taxon>
    </lineage>
</organism>
<keyword evidence="4 8" id="KW-0689">Ribosomal protein</keyword>
<evidence type="ECO:0000256" key="9">
    <source>
        <dbReference type="RuleBase" id="RU003823"/>
    </source>
</evidence>
<dbReference type="InterPro" id="IPR047866">
    <property type="entry name" value="Ribosomal_uS5_arc"/>
</dbReference>
<evidence type="ECO:0000256" key="1">
    <source>
        <dbReference type="ARBA" id="ARBA00008945"/>
    </source>
</evidence>
<dbReference type="PROSITE" id="PS00585">
    <property type="entry name" value="RIBOSOMAL_S5"/>
    <property type="match status" value="1"/>
</dbReference>
<dbReference type="GO" id="GO:0003735">
    <property type="term" value="F:structural constituent of ribosome"/>
    <property type="evidence" value="ECO:0007669"/>
    <property type="project" value="UniProtKB-UniRule"/>
</dbReference>
<dbReference type="AlphaFoldDB" id="A0A0A7V712"/>
<evidence type="ECO:0000256" key="8">
    <source>
        <dbReference type="PROSITE-ProRule" id="PRU00268"/>
    </source>
</evidence>
<sequence length="251" mass="26868">MSIEKTVKKTPQQQQQQSRPGGPGGRPGQQGRPGGPGGRGGRQGDRPRRPRREPVVEVWEPKTILGRKVASGEITSMEEIYEKGYRILESGIVKKLLPDLKTEVIDVGLIQKMTPNGQSTRFKALVAAGNQNGWLGIGLGKSKQMRIAIEKANNAAFLNVVPVNLGCGSWECRCDRKHSVPFTVKGKSGSVTIEILPGPKGLGLVAGGKIRNLLKLAGVKDAWTHTSGSTATMASTSKALLACLKQTWSQG</sequence>
<dbReference type="InterPro" id="IPR013810">
    <property type="entry name" value="Ribosomal_uS5_N"/>
</dbReference>
<dbReference type="Gene3D" id="3.30.230.10">
    <property type="match status" value="1"/>
</dbReference>
<dbReference type="GeneID" id="24817000"/>
<evidence type="ECO:0000256" key="5">
    <source>
        <dbReference type="ARBA" id="ARBA00023274"/>
    </source>
</evidence>
<dbReference type="InterPro" id="IPR005324">
    <property type="entry name" value="Ribosomal_uS5_C"/>
</dbReference>
<keyword evidence="3" id="KW-0694">RNA-binding</keyword>
<reference evidence="13" key="2">
    <citation type="submission" date="2016-05" db="EMBL/GenBank/DDBJ databases">
        <authorList>
            <person name="Lavstsen T."/>
            <person name="Jespersen J.S."/>
        </authorList>
    </citation>
    <scope>NUCLEOTIDE SEQUENCE [LARGE SCALE GENOMIC DNA]</scope>
    <source>
        <strain evidence="13">U25</strain>
    </source>
</reference>
<evidence type="ECO:0000313" key="13">
    <source>
        <dbReference type="EMBL" id="PTL88318.1"/>
    </source>
</evidence>
<gene>
    <name evidence="12" type="primary">rpsE</name>
    <name evidence="13" type="ORF">A7X95_03420</name>
    <name evidence="12" type="ORF">T478_1116</name>
</gene>
<feature type="region of interest" description="Disordered" evidence="10">
    <location>
        <begin position="1"/>
        <end position="56"/>
    </location>
</feature>
<dbReference type="Pfam" id="PF03719">
    <property type="entry name" value="Ribosomal_S5_C"/>
    <property type="match status" value="1"/>
</dbReference>
<evidence type="ECO:0000256" key="4">
    <source>
        <dbReference type="ARBA" id="ARBA00022980"/>
    </source>
</evidence>
<dbReference type="InterPro" id="IPR000851">
    <property type="entry name" value="Ribosomal_uS5"/>
</dbReference>
<evidence type="ECO:0000313" key="12">
    <source>
        <dbReference type="EMBL" id="AJA92465.1"/>
    </source>
</evidence>
<feature type="compositionally biased region" description="Basic and acidic residues" evidence="10">
    <location>
        <begin position="42"/>
        <end position="55"/>
    </location>
</feature>
<dbReference type="InterPro" id="IPR014721">
    <property type="entry name" value="Ribsml_uS5_D2-typ_fold_subgr"/>
</dbReference>
<dbReference type="OrthoDB" id="38155at2157"/>
<dbReference type="HOGENOM" id="CLU_065898_0_1_2"/>
<dbReference type="InterPro" id="IPR018192">
    <property type="entry name" value="Ribosomal_uS5_N_CS"/>
</dbReference>
<dbReference type="Gene3D" id="3.30.160.20">
    <property type="match status" value="1"/>
</dbReference>
<dbReference type="InterPro" id="IPR020568">
    <property type="entry name" value="Ribosomal_Su5_D2-typ_SF"/>
</dbReference>
<keyword evidence="15" id="KW-1185">Reference proteome</keyword>
<dbReference type="Pfam" id="PF00333">
    <property type="entry name" value="Ribosomal_S5"/>
    <property type="match status" value="1"/>
</dbReference>
<comment type="similarity">
    <text evidence="1 9">Belongs to the universal ribosomal protein uS5 family.</text>
</comment>
<dbReference type="NCBIfam" id="TIGR01020">
    <property type="entry name" value="uS5_euk_arch"/>
    <property type="match status" value="1"/>
</dbReference>
<evidence type="ECO:0000256" key="7">
    <source>
        <dbReference type="ARBA" id="ARBA00035519"/>
    </source>
</evidence>
<dbReference type="GO" id="GO:0019843">
    <property type="term" value="F:rRNA binding"/>
    <property type="evidence" value="ECO:0007669"/>
    <property type="project" value="UniProtKB-KW"/>
</dbReference>
<evidence type="ECO:0000256" key="3">
    <source>
        <dbReference type="ARBA" id="ARBA00022884"/>
    </source>
</evidence>
<accession>A0A0A7V712</accession>
<dbReference type="Proteomes" id="UP000241022">
    <property type="component" value="Unassembled WGS sequence"/>
</dbReference>
<keyword evidence="5 8" id="KW-0687">Ribonucleoprotein</keyword>
<feature type="compositionally biased region" description="Gly residues" evidence="10">
    <location>
        <begin position="21"/>
        <end position="41"/>
    </location>
</feature>
<dbReference type="RefSeq" id="WP_052433903.1">
    <property type="nucleotide sequence ID" value="NZ_CP007026.1"/>
</dbReference>
<evidence type="ECO:0000256" key="2">
    <source>
        <dbReference type="ARBA" id="ARBA00022730"/>
    </source>
</evidence>
<dbReference type="EMBL" id="LXWN01000001">
    <property type="protein sequence ID" value="PTL88318.1"/>
    <property type="molecule type" value="Genomic_DNA"/>
</dbReference>
<dbReference type="SUPFAM" id="SSF54211">
    <property type="entry name" value="Ribosomal protein S5 domain 2-like"/>
    <property type="match status" value="1"/>
</dbReference>
<name>A0A0A7V712_9ARCH</name>
<dbReference type="GO" id="GO:0006412">
    <property type="term" value="P:translation"/>
    <property type="evidence" value="ECO:0007669"/>
    <property type="project" value="InterPro"/>
</dbReference>
<evidence type="ECO:0000313" key="15">
    <source>
        <dbReference type="Proteomes" id="UP000241022"/>
    </source>
</evidence>